<keyword evidence="4 10" id="KW-0378">Hydrolase</keyword>
<evidence type="ECO:0000256" key="11">
    <source>
        <dbReference type="SAM" id="MobiDB-lite"/>
    </source>
</evidence>
<name>A0A125YGV4_TOXGV</name>
<dbReference type="STRING" id="432359.A0A125YGV4"/>
<evidence type="ECO:0000256" key="2">
    <source>
        <dbReference type="ARBA" id="ARBA00022692"/>
    </source>
</evidence>
<organism evidence="15 16">
    <name type="scientific">Toxoplasma gondii (strain ATCC 50861 / VEG)</name>
    <dbReference type="NCBI Taxonomy" id="432359"/>
    <lineage>
        <taxon>Eukaryota</taxon>
        <taxon>Sar</taxon>
        <taxon>Alveolata</taxon>
        <taxon>Apicomplexa</taxon>
        <taxon>Conoidasida</taxon>
        <taxon>Coccidia</taxon>
        <taxon>Eucoccidiorida</taxon>
        <taxon>Eimeriorina</taxon>
        <taxon>Sarcocystidae</taxon>
        <taxon>Toxoplasma</taxon>
    </lineage>
</organism>
<evidence type="ECO:0000313" key="16">
    <source>
        <dbReference type="Proteomes" id="UP000002226"/>
    </source>
</evidence>
<dbReference type="PANTHER" id="PTHR45923">
    <property type="entry name" value="PROTEIN SEY1"/>
    <property type="match status" value="1"/>
</dbReference>
<dbReference type="Gene3D" id="3.40.50.300">
    <property type="entry name" value="P-loop containing nucleotide triphosphate hydrolases"/>
    <property type="match status" value="1"/>
</dbReference>
<evidence type="ECO:0000259" key="13">
    <source>
        <dbReference type="PROSITE" id="PS51715"/>
    </source>
</evidence>
<keyword evidence="8 10" id="KW-0472">Membrane</keyword>
<dbReference type="GO" id="GO:0003924">
    <property type="term" value="F:GTPase activity"/>
    <property type="evidence" value="ECO:0007669"/>
    <property type="project" value="UniProtKB-UniRule"/>
</dbReference>
<comment type="similarity">
    <text evidence="10">Belongs to the TRAFAC class dynamin-like GTPase superfamily. GB1/RHD3 GTPase family. RHD3 subfamily.</text>
</comment>
<feature type="topological domain" description="Lumenal" evidence="10">
    <location>
        <begin position="769"/>
        <end position="771"/>
    </location>
</feature>
<protein>
    <recommendedName>
        <fullName evidence="10">Protein SEY1 homolog</fullName>
        <ecNumber evidence="10">3.6.5.-</ecNumber>
    </recommendedName>
</protein>
<evidence type="ECO:0000256" key="7">
    <source>
        <dbReference type="ARBA" id="ARBA00023134"/>
    </source>
</evidence>
<feature type="transmembrane region" description="Helical" evidence="12">
    <location>
        <begin position="776"/>
        <end position="795"/>
    </location>
</feature>
<feature type="region of interest" description="Disordered" evidence="11">
    <location>
        <begin position="833"/>
        <end position="893"/>
    </location>
</feature>
<dbReference type="AlphaFoldDB" id="A0A125YGV4"/>
<feature type="topological domain" description="Cytoplasmic" evidence="10">
    <location>
        <begin position="1"/>
        <end position="747"/>
    </location>
</feature>
<dbReference type="GO" id="GO:0005789">
    <property type="term" value="C:endoplasmic reticulum membrane"/>
    <property type="evidence" value="ECO:0007669"/>
    <property type="project" value="UniProtKB-SubCell"/>
</dbReference>
<evidence type="ECO:0000256" key="9">
    <source>
        <dbReference type="ARBA" id="ARBA00029381"/>
    </source>
</evidence>
<evidence type="ECO:0000256" key="12">
    <source>
        <dbReference type="SAM" id="Phobius"/>
    </source>
</evidence>
<comment type="function">
    <text evidence="10">Probable GTP-binding protein that may be involved in cell development.</text>
</comment>
<dbReference type="OMA" id="PIIKMTE"/>
<accession>A0A0F7V8Z3</accession>
<proteinExistence type="inferred from homology"/>
<accession>A0A125YGV4</accession>
<dbReference type="EMBL" id="LN714501">
    <property type="protein sequence ID" value="CEL77709.1"/>
    <property type="molecule type" value="Genomic_DNA"/>
</dbReference>
<dbReference type="PANTHER" id="PTHR45923:SF2">
    <property type="entry name" value="PROTEIN SEY1"/>
    <property type="match status" value="1"/>
</dbReference>
<dbReference type="Pfam" id="PF20428">
    <property type="entry name" value="Sey1_3HB"/>
    <property type="match status" value="1"/>
</dbReference>
<dbReference type="EC" id="3.6.5.-" evidence="10"/>
<dbReference type="PaxDb" id="5811-TGME49_114970"/>
<evidence type="ECO:0000256" key="10">
    <source>
        <dbReference type="HAMAP-Rule" id="MF_03109"/>
    </source>
</evidence>
<keyword evidence="6 10" id="KW-1133">Transmembrane helix</keyword>
<dbReference type="GO" id="GO:0016320">
    <property type="term" value="P:endoplasmic reticulum membrane fusion"/>
    <property type="evidence" value="ECO:0007669"/>
    <property type="project" value="TreeGrafter"/>
</dbReference>
<evidence type="ECO:0000256" key="5">
    <source>
        <dbReference type="ARBA" id="ARBA00022824"/>
    </source>
</evidence>
<feature type="domain" description="GB1/RHD3-type G" evidence="13">
    <location>
        <begin position="50"/>
        <end position="284"/>
    </location>
</feature>
<feature type="binding site" evidence="10">
    <location>
        <begin position="60"/>
        <end position="67"/>
    </location>
    <ligand>
        <name>GTP</name>
        <dbReference type="ChEBI" id="CHEBI:37565"/>
    </ligand>
</feature>
<dbReference type="Proteomes" id="UP000002226">
    <property type="component" value="Unassembled WGS sequence"/>
</dbReference>
<dbReference type="SUPFAM" id="SSF52540">
    <property type="entry name" value="P-loop containing nucleoside triphosphate hydrolases"/>
    <property type="match status" value="1"/>
</dbReference>
<dbReference type="InterPro" id="IPR046758">
    <property type="entry name" value="Sey1/RHD3-like_3HB"/>
</dbReference>
<keyword evidence="7 10" id="KW-0342">GTP-binding</keyword>
<dbReference type="CDD" id="cd01851">
    <property type="entry name" value="GBP"/>
    <property type="match status" value="1"/>
</dbReference>
<gene>
    <name evidence="14" type="ORF">BN1205_100080</name>
    <name evidence="15" type="ORF">TGVEG_314970</name>
</gene>
<dbReference type="VEuPathDB" id="ToxoDB:TGVEG_314970"/>
<feature type="compositionally biased region" description="Basic and acidic residues" evidence="11">
    <location>
        <begin position="854"/>
        <end position="872"/>
    </location>
</feature>
<reference evidence="15" key="1">
    <citation type="submission" date="2007-03" db="EMBL/GenBank/DDBJ databases">
        <authorList>
            <person name="Paulsen I."/>
        </authorList>
    </citation>
    <scope>NUCLEOTIDE SEQUENCE</scope>
    <source>
        <strain evidence="15">VEG</strain>
    </source>
</reference>
<evidence type="ECO:0000256" key="6">
    <source>
        <dbReference type="ARBA" id="ARBA00022989"/>
    </source>
</evidence>
<keyword evidence="16" id="KW-1185">Reference proteome</keyword>
<dbReference type="GO" id="GO:0005525">
    <property type="term" value="F:GTP binding"/>
    <property type="evidence" value="ECO:0007669"/>
    <property type="project" value="UniProtKB-UniRule"/>
</dbReference>
<dbReference type="HAMAP" id="MF_03109">
    <property type="entry name" value="Sey1"/>
    <property type="match status" value="1"/>
</dbReference>
<feature type="topological domain" description="Cytoplasmic" evidence="10">
    <location>
        <begin position="793"/>
        <end position="893"/>
    </location>
</feature>
<dbReference type="OrthoDB" id="1597724at2759"/>
<reference evidence="14" key="4">
    <citation type="journal article" date="2015" name="PLoS ONE">
        <title>Comprehensive Evaluation of Toxoplasma gondii VEG and Neospora caninum LIV Genomes with Tachyzoite Stage Transcriptome and Proteome Defines Novel Transcript Features.</title>
        <authorList>
            <person name="Ramaprasad A."/>
            <person name="Mourier T."/>
            <person name="Naeem R."/>
            <person name="Malas T.B."/>
            <person name="Moussa E."/>
            <person name="Panigrahi A."/>
            <person name="Vermont S.J."/>
            <person name="Otto T.D."/>
            <person name="Wastling J."/>
            <person name="Pain A."/>
        </authorList>
    </citation>
    <scope>NUCLEOTIDE SEQUENCE</scope>
    <source>
        <strain evidence="14">VEG</strain>
    </source>
</reference>
<evidence type="ECO:0000256" key="1">
    <source>
        <dbReference type="ARBA" id="ARBA00004477"/>
    </source>
</evidence>
<comment type="subcellular location">
    <subcellularLocation>
        <location evidence="1 10">Endoplasmic reticulum membrane</location>
        <topology evidence="1 10">Multi-pass membrane protein</topology>
    </subcellularLocation>
</comment>
<reference evidence="16" key="2">
    <citation type="submission" date="2008-03" db="EMBL/GenBank/DDBJ databases">
        <title>Annotation of Toxoplasma gondii VEG.</title>
        <authorList>
            <person name="Lorenzi H."/>
            <person name="Inman J."/>
            <person name="Amedeo P."/>
            <person name="Brunk B."/>
            <person name="Roos D."/>
            <person name="Caler E."/>
        </authorList>
    </citation>
    <scope>NUCLEOTIDE SEQUENCE [LARGE SCALE GENOMIC DNA]</scope>
    <source>
        <strain evidence="16">ATCC 50861 / VEG</strain>
    </source>
</reference>
<dbReference type="Pfam" id="PF05879">
    <property type="entry name" value="RHD3_GTPase"/>
    <property type="match status" value="1"/>
</dbReference>
<dbReference type="PROSITE" id="PS51715">
    <property type="entry name" value="G_GB1_RHD3"/>
    <property type="match status" value="1"/>
</dbReference>
<evidence type="ECO:0000256" key="4">
    <source>
        <dbReference type="ARBA" id="ARBA00022801"/>
    </source>
</evidence>
<keyword evidence="5 10" id="KW-0256">Endoplasmic reticulum</keyword>
<evidence type="ECO:0000313" key="15">
    <source>
        <dbReference type="EMBL" id="ESS35389.1"/>
    </source>
</evidence>
<keyword evidence="2 10" id="KW-0812">Transmembrane</keyword>
<sequence>MALLADDASPHTKKGETIADGQFIQIIDYDGDIVADVDAWMKKQKLADVGFNYNVITILGSQSSGKSSLMNALFNCQFQVMDHVHGHSQTTKGVWLGRDGLGAGAAAPCLVVDVEGIDSRERGEDRQTFEYRSALFALALTDCLCVNVWYHSLGNFTASGYGLLKTVMEVNLDLFAQERNTPRTLLLFAVRDWAEVMTPLEIVREKIAREYVERIWREIKKPPAFENSSPYDLFDFEVFGFAHKFMNPEQFERDVAALRELWQKSLRPPSYSRHVPADGFARYATSIWEVIKKQEQLNIPNQKEMLAIYRCQEIKASVLSSLGAAVAATNAMVQRGQMDETAFSQWLRDVASKALAEYLEHASRYQSEVCQRVKADLLEGIVSAVQPVVDCLLSHVRDSIANAFLDKLTSSFTAAAGDATRTLAGRPVLDAWANYNDASSELLRDAQERFLAAAGACSANLADGSHLSFATDLVLDGMTRMLTKDVASVREKQQAQLVALLQKTCDDELVGVADSLASRDFTPQQFWGICRAKTAAAGADCVTRFSRASKGLSVSRREGERKDGNGDDGDMMTDFEIQCRVLALTQLRKQIESIVANLHILILDRFQTFFSYDDEDQPRQWEALSSEQLHKIFVHAKEQALVLLPTFACMRLHPLSVATPTLFPPAASEAPKGAASSPASSSVFFATSPLSEAEKEELSVLPRNFFSELLDDLHTQAIHQKALRQMQQMCRDAQLLQQGRTRVSWRSVPLWGWLILLALGWNELTAVLSFVTGNWIFFPVLLLALAAAAAALLTGNAQVALASLQHCLLLAKTVAVPLAKQVLVAALSAVDGASASPPRQGREVCVRGRSPPKASEDLQRPADLPPRSDAEGGKAAVSLQPRQASPQQDDATK</sequence>
<evidence type="ECO:0000256" key="8">
    <source>
        <dbReference type="ARBA" id="ARBA00023136"/>
    </source>
</evidence>
<reference evidence="15" key="3">
    <citation type="submission" date="2013-08" db="EMBL/GenBank/DDBJ databases">
        <authorList>
            <person name="Sibley D."/>
            <person name="Venepally P."/>
            <person name="Karamycheva S."/>
            <person name="Hadjithomas M."/>
            <person name="Khan A."/>
            <person name="Brunk B."/>
            <person name="Roos D."/>
            <person name="Caler E."/>
            <person name="Lorenzi H."/>
        </authorList>
    </citation>
    <scope>NUCLEOTIDE SEQUENCE</scope>
    <source>
        <strain evidence="15">VEG</strain>
    </source>
</reference>
<evidence type="ECO:0000313" key="14">
    <source>
        <dbReference type="EMBL" id="CEL77709.1"/>
    </source>
</evidence>
<comment type="function">
    <text evidence="9">Probable GTP-binding protein involved in generating and maintaining the structure of the tubular endoplasmic reticulum network.</text>
</comment>
<dbReference type="InterPro" id="IPR030386">
    <property type="entry name" value="G_GB1_RHD3_dom"/>
</dbReference>
<feature type="compositionally biased region" description="Polar residues" evidence="11">
    <location>
        <begin position="880"/>
        <end position="893"/>
    </location>
</feature>
<dbReference type="InterPro" id="IPR027417">
    <property type="entry name" value="P-loop_NTPase"/>
</dbReference>
<dbReference type="eggNOG" id="KOG2203">
    <property type="taxonomic scope" value="Eukaryota"/>
</dbReference>
<keyword evidence="3 10" id="KW-0547">Nucleotide-binding</keyword>
<dbReference type="InterPro" id="IPR008803">
    <property type="entry name" value="RHD3/Sey1"/>
</dbReference>
<dbReference type="EMBL" id="AAYL02000034">
    <property type="protein sequence ID" value="ESS35389.1"/>
    <property type="molecule type" value="Genomic_DNA"/>
</dbReference>
<feature type="transmembrane region" description="Helical" evidence="12">
    <location>
        <begin position="750"/>
        <end position="770"/>
    </location>
</feature>
<dbReference type="FunFam" id="3.40.50.300:FF:000727">
    <property type="entry name" value="Protein SEY1 homolog"/>
    <property type="match status" value="1"/>
</dbReference>
<evidence type="ECO:0000256" key="3">
    <source>
        <dbReference type="ARBA" id="ARBA00022741"/>
    </source>
</evidence>